<dbReference type="GO" id="GO:0005524">
    <property type="term" value="F:ATP binding"/>
    <property type="evidence" value="ECO:0007669"/>
    <property type="project" value="UniProtKB-KW"/>
</dbReference>
<comment type="function">
    <text evidence="5">ATP-dependent carboxylate-amine ligase which exhibits weak glutamate--cysteine ligase activity.</text>
</comment>
<evidence type="ECO:0000256" key="5">
    <source>
        <dbReference type="HAMAP-Rule" id="MF_01609"/>
    </source>
</evidence>
<name>A0A919TQJ5_9ACTN</name>
<comment type="caution">
    <text evidence="6">The sequence shown here is derived from an EMBL/GenBank/DDBJ whole genome shotgun (WGS) entry which is preliminary data.</text>
</comment>
<protein>
    <recommendedName>
        <fullName evidence="5">Putative glutamate--cysteine ligase 2</fullName>
        <ecNumber evidence="5">6.3.2.2</ecNumber>
    </recommendedName>
    <alternativeName>
        <fullName evidence="5">Gamma-glutamylcysteine synthetase 2</fullName>
        <shortName evidence="5">GCS 2</shortName>
        <shortName evidence="5">Gamma-GCS 2</shortName>
    </alternativeName>
</protein>
<gene>
    <name evidence="6" type="ORF">Asi03nite_74480</name>
</gene>
<evidence type="ECO:0000256" key="1">
    <source>
        <dbReference type="ARBA" id="ARBA00022598"/>
    </source>
</evidence>
<dbReference type="Pfam" id="PF04107">
    <property type="entry name" value="GCS2"/>
    <property type="match status" value="1"/>
</dbReference>
<dbReference type="NCBIfam" id="TIGR02050">
    <property type="entry name" value="gshA_cyan_rel"/>
    <property type="match status" value="1"/>
</dbReference>
<organism evidence="6 7">
    <name type="scientific">Actinoplanes siamensis</name>
    <dbReference type="NCBI Taxonomy" id="1223317"/>
    <lineage>
        <taxon>Bacteria</taxon>
        <taxon>Bacillati</taxon>
        <taxon>Actinomycetota</taxon>
        <taxon>Actinomycetes</taxon>
        <taxon>Micromonosporales</taxon>
        <taxon>Micromonosporaceae</taxon>
        <taxon>Actinoplanes</taxon>
    </lineage>
</organism>
<proteinExistence type="inferred from homology"/>
<comment type="similarity">
    <text evidence="5">Belongs to the glutamate--cysteine ligase type 2 family. YbdK subfamily.</text>
</comment>
<evidence type="ECO:0000313" key="7">
    <source>
        <dbReference type="Proteomes" id="UP000629619"/>
    </source>
</evidence>
<dbReference type="EC" id="6.3.2.2" evidence="5"/>
<evidence type="ECO:0000256" key="4">
    <source>
        <dbReference type="ARBA" id="ARBA00048819"/>
    </source>
</evidence>
<sequence length="389" mass="42748">MEAAAAEGTTTIDPQLAARAERRDLLTLGIEEEYLLVDTVEPHGVETADAVLAEAPEELKGSVQHEYLRSQIEVASPPQLELSGLQRAMTTLRSGLADAAERAGSRLLAVGCGPAAGPDARLVDKPRYHEMRKRFGDLSPGQGLCGTHVHVSIPDEETGIRVLNHLRPWLPVLQAATANSPLFDGQDTGYASWRSMLWERWPTVGPTPYLLSYDHYSTLIEDLETSGAMLDEGMLYWYARLSARYPTVEIRMGDVTPTLDDAMLLAALTRGLVATLLNEVRDGVEAPDVPYPLLMAAHWRAAKDGLEGLGLDIASRRPRPAWDLLRQLVDYVRPELDRHGDAELVTVLFERLRARGTGAARQRALLERGIPVTGVVDWLARTTRGENLG</sequence>
<dbReference type="AlphaFoldDB" id="A0A919TQJ5"/>
<dbReference type="Gene3D" id="3.30.590.20">
    <property type="match status" value="1"/>
</dbReference>
<keyword evidence="3 5" id="KW-0067">ATP-binding</keyword>
<dbReference type="InterPro" id="IPR050141">
    <property type="entry name" value="GCL_type2/YbdK_subfam"/>
</dbReference>
<evidence type="ECO:0000313" key="6">
    <source>
        <dbReference type="EMBL" id="GIF09910.1"/>
    </source>
</evidence>
<dbReference type="InterPro" id="IPR014746">
    <property type="entry name" value="Gln_synth/guanido_kin_cat_dom"/>
</dbReference>
<dbReference type="Proteomes" id="UP000629619">
    <property type="component" value="Unassembled WGS sequence"/>
</dbReference>
<dbReference type="HAMAP" id="MF_01609">
    <property type="entry name" value="Glu_cys_ligase_2"/>
    <property type="match status" value="1"/>
</dbReference>
<dbReference type="GO" id="GO:0004357">
    <property type="term" value="F:glutamate-cysteine ligase activity"/>
    <property type="evidence" value="ECO:0007669"/>
    <property type="project" value="UniProtKB-EC"/>
</dbReference>
<dbReference type="PANTHER" id="PTHR36510">
    <property type="entry name" value="GLUTAMATE--CYSTEINE LIGASE 2-RELATED"/>
    <property type="match status" value="1"/>
</dbReference>
<evidence type="ECO:0000256" key="2">
    <source>
        <dbReference type="ARBA" id="ARBA00022741"/>
    </source>
</evidence>
<dbReference type="GO" id="GO:0042398">
    <property type="term" value="P:modified amino acid biosynthetic process"/>
    <property type="evidence" value="ECO:0007669"/>
    <property type="project" value="InterPro"/>
</dbReference>
<comment type="catalytic activity">
    <reaction evidence="4 5">
        <text>L-cysteine + L-glutamate + ATP = gamma-L-glutamyl-L-cysteine + ADP + phosphate + H(+)</text>
        <dbReference type="Rhea" id="RHEA:13285"/>
        <dbReference type="ChEBI" id="CHEBI:15378"/>
        <dbReference type="ChEBI" id="CHEBI:29985"/>
        <dbReference type="ChEBI" id="CHEBI:30616"/>
        <dbReference type="ChEBI" id="CHEBI:35235"/>
        <dbReference type="ChEBI" id="CHEBI:43474"/>
        <dbReference type="ChEBI" id="CHEBI:58173"/>
        <dbReference type="ChEBI" id="CHEBI:456216"/>
        <dbReference type="EC" id="6.3.2.2"/>
    </reaction>
</comment>
<keyword evidence="1 5" id="KW-0436">Ligase</keyword>
<keyword evidence="7" id="KW-1185">Reference proteome</keyword>
<dbReference type="PANTHER" id="PTHR36510:SF1">
    <property type="entry name" value="GLUTAMATE--CYSTEINE LIGASE 2-RELATED"/>
    <property type="match status" value="1"/>
</dbReference>
<dbReference type="InterPro" id="IPR011793">
    <property type="entry name" value="YbdK"/>
</dbReference>
<evidence type="ECO:0000256" key="3">
    <source>
        <dbReference type="ARBA" id="ARBA00022840"/>
    </source>
</evidence>
<dbReference type="SUPFAM" id="SSF55931">
    <property type="entry name" value="Glutamine synthetase/guanido kinase"/>
    <property type="match status" value="1"/>
</dbReference>
<dbReference type="RefSeq" id="WP_203685196.1">
    <property type="nucleotide sequence ID" value="NZ_BOMW01000114.1"/>
</dbReference>
<dbReference type="EMBL" id="BOMW01000114">
    <property type="protein sequence ID" value="GIF09910.1"/>
    <property type="molecule type" value="Genomic_DNA"/>
</dbReference>
<dbReference type="NCBIfam" id="NF010041">
    <property type="entry name" value="PRK13517.1-1"/>
    <property type="match status" value="1"/>
</dbReference>
<keyword evidence="2 5" id="KW-0547">Nucleotide-binding</keyword>
<dbReference type="InterPro" id="IPR006336">
    <property type="entry name" value="GCS2"/>
</dbReference>
<reference evidence="6" key="1">
    <citation type="submission" date="2021-01" db="EMBL/GenBank/DDBJ databases">
        <title>Whole genome shotgun sequence of Actinoplanes siamensis NBRC 109076.</title>
        <authorList>
            <person name="Komaki H."/>
            <person name="Tamura T."/>
        </authorList>
    </citation>
    <scope>NUCLEOTIDE SEQUENCE</scope>
    <source>
        <strain evidence="6">NBRC 109076</strain>
    </source>
</reference>
<accession>A0A919TQJ5</accession>